<dbReference type="EMBL" id="BLLK01000046">
    <property type="protein sequence ID" value="GFH52958.1"/>
    <property type="molecule type" value="Genomic_DNA"/>
</dbReference>
<name>A0AAD3CVK1_9STRA</name>
<reference evidence="2 3" key="1">
    <citation type="journal article" date="2021" name="Sci. Rep.">
        <title>The genome of the diatom Chaetoceros tenuissimus carries an ancient integrated fragment of an extant virus.</title>
        <authorList>
            <person name="Hongo Y."/>
            <person name="Kimura K."/>
            <person name="Takaki Y."/>
            <person name="Yoshida Y."/>
            <person name="Baba S."/>
            <person name="Kobayashi G."/>
            <person name="Nagasaki K."/>
            <person name="Hano T."/>
            <person name="Tomaru Y."/>
        </authorList>
    </citation>
    <scope>NUCLEOTIDE SEQUENCE [LARGE SCALE GENOMIC DNA]</scope>
    <source>
        <strain evidence="2 3">NIES-3715</strain>
    </source>
</reference>
<feature type="region of interest" description="Disordered" evidence="1">
    <location>
        <begin position="41"/>
        <end position="91"/>
    </location>
</feature>
<feature type="compositionally biased region" description="Polar residues" evidence="1">
    <location>
        <begin position="664"/>
        <end position="673"/>
    </location>
</feature>
<evidence type="ECO:0000256" key="1">
    <source>
        <dbReference type="SAM" id="MobiDB-lite"/>
    </source>
</evidence>
<gene>
    <name evidence="2" type="ORF">CTEN210_09434</name>
</gene>
<dbReference type="Proteomes" id="UP001054902">
    <property type="component" value="Unassembled WGS sequence"/>
</dbReference>
<dbReference type="AlphaFoldDB" id="A0AAD3CVK1"/>
<feature type="compositionally biased region" description="Low complexity" evidence="1">
    <location>
        <begin position="643"/>
        <end position="655"/>
    </location>
</feature>
<keyword evidence="3" id="KW-1185">Reference proteome</keyword>
<proteinExistence type="predicted"/>
<accession>A0AAD3CVK1</accession>
<organism evidence="2 3">
    <name type="scientific">Chaetoceros tenuissimus</name>
    <dbReference type="NCBI Taxonomy" id="426638"/>
    <lineage>
        <taxon>Eukaryota</taxon>
        <taxon>Sar</taxon>
        <taxon>Stramenopiles</taxon>
        <taxon>Ochrophyta</taxon>
        <taxon>Bacillariophyta</taxon>
        <taxon>Coscinodiscophyceae</taxon>
        <taxon>Chaetocerotophycidae</taxon>
        <taxon>Chaetocerotales</taxon>
        <taxon>Chaetocerotaceae</taxon>
        <taxon>Chaetoceros</taxon>
    </lineage>
</organism>
<evidence type="ECO:0000313" key="2">
    <source>
        <dbReference type="EMBL" id="GFH52958.1"/>
    </source>
</evidence>
<feature type="compositionally biased region" description="Polar residues" evidence="1">
    <location>
        <begin position="150"/>
        <end position="166"/>
    </location>
</feature>
<feature type="compositionally biased region" description="Basic residues" evidence="1">
    <location>
        <begin position="49"/>
        <end position="58"/>
    </location>
</feature>
<comment type="caution">
    <text evidence="2">The sequence shown here is derived from an EMBL/GenBank/DDBJ whole genome shotgun (WGS) entry which is preliminary data.</text>
</comment>
<feature type="compositionally biased region" description="Basic and acidic residues" evidence="1">
    <location>
        <begin position="60"/>
        <end position="78"/>
    </location>
</feature>
<feature type="compositionally biased region" description="Basic residues" evidence="1">
    <location>
        <begin position="240"/>
        <end position="249"/>
    </location>
</feature>
<feature type="compositionally biased region" description="Basic and acidic residues" evidence="1">
    <location>
        <begin position="256"/>
        <end position="270"/>
    </location>
</feature>
<feature type="compositionally biased region" description="Basic residues" evidence="1">
    <location>
        <begin position="281"/>
        <end position="296"/>
    </location>
</feature>
<feature type="region of interest" description="Disordered" evidence="1">
    <location>
        <begin position="150"/>
        <end position="213"/>
    </location>
</feature>
<protein>
    <submittedName>
        <fullName evidence="2">Uncharacterized protein</fullName>
    </submittedName>
</protein>
<evidence type="ECO:0000313" key="3">
    <source>
        <dbReference type="Proteomes" id="UP001054902"/>
    </source>
</evidence>
<feature type="compositionally biased region" description="Basic and acidic residues" evidence="1">
    <location>
        <begin position="173"/>
        <end position="198"/>
    </location>
</feature>
<feature type="region of interest" description="Disordered" evidence="1">
    <location>
        <begin position="643"/>
        <end position="673"/>
    </location>
</feature>
<sequence length="965" mass="109023">MAGNHRRRNEPPAKFAFLRGIDPDLDEALCEAHSVKDEIEERELYSSSSHRRSARSNRLKQSDRSRSMSYYEEKDPYQTRRSSTGTCRVNDLDVESPMSVASKPKEITCSLNDTIESLPFSIDGMEKAKRKIRSQAAKIKDLEAQLKRSASLSGENMTQSIQSTAKKSNRRILSPEERLEAHKQRKRVENKYKEKSGKWETPPPLKNTSIVSKVKRNDDLVDRVTANPIERRRQEEVKRRQSRSARKSSRSVTESEYIRDESPLVRRQSLEEEVQMIGSNHKSKNSGRKGGKQNKKGGRDSLMRRLNMGVEERRSLERNDILDAAKRVSRRKNERLNAEEPDHDSIYRKESIGKSRNVVRCQTCGSTKDCEEDTDDPGTFYCSLCWDEYEDENNLDRGFEDESDEESTILSALIVEEVDEEVDDEDLSSSTVDSNAIWVVHDNPKLASRLVCSGPSKMSCFIETKDPRIKNCVRILHGSIDYSGPVQNSGGRYVRSVDATDRGSECIRVANICGYTVRYDKVQTRLDRSDSVHEFQLDHEDGIPLTGQNAKMTVKEFLHGCEASVDVILDPQSNNGWYPIIEAASSRKIAPQFRSKGVGYIRLGDDMGKNGLAFISSDYCKTFFIDAPTQDVNSDLLRSVSSFSSKPSHASSSSSYRANKTIKNRNLQPRSSSTKTKMIARCEVLSEEDDSSVASEVSQIETLNAGEILKELQNLEGSKDFKWSDKAELIIKLGNAIGNPESRSWCEGTLNYIQDIISAKNVNIHVLRSALIVVDKVGHVLESELPNHIAWKTIMIEILKLLKNKQCGGGAREILQKLHGRSFTLANSLVAISHVLGMGKTLTTSQRKINVNKKNPTPQLKANNVEIIEWLAVTTEAERLLDKVDPVMDYSELELLASFFLSHESHRDARCRKNALDGLLHTMLYGVEILGLEISEVQSLCLELKTNKPKSWARLNKSLLYFLRQ</sequence>
<feature type="region of interest" description="Disordered" evidence="1">
    <location>
        <begin position="232"/>
        <end position="310"/>
    </location>
</feature>